<dbReference type="RefSeq" id="WP_377771621.1">
    <property type="nucleotide sequence ID" value="NZ_JBHUHO010000029.1"/>
</dbReference>
<feature type="domain" description="IDEAL" evidence="1">
    <location>
        <begin position="19"/>
        <end position="55"/>
    </location>
</feature>
<accession>A0ABW4YJT4</accession>
<name>A0ABW4YJT4_9BACL</name>
<keyword evidence="3" id="KW-1185">Reference proteome</keyword>
<dbReference type="Gene3D" id="4.10.810.10">
    <property type="entry name" value="Virus Scaffolding Protein, Chain A"/>
    <property type="match status" value="1"/>
</dbReference>
<dbReference type="SMART" id="SM00914">
    <property type="entry name" value="IDEAL"/>
    <property type="match status" value="1"/>
</dbReference>
<proteinExistence type="predicted"/>
<evidence type="ECO:0000313" key="2">
    <source>
        <dbReference type="EMBL" id="MFD2115943.1"/>
    </source>
</evidence>
<sequence length="60" mass="6866">MDKMKIGYEVILALAAEMTLDQAIHSFALERLDRLIDEALAAGDEQSFYELVQKRNELHT</sequence>
<gene>
    <name evidence="2" type="ORF">ACFSJH_09430</name>
</gene>
<dbReference type="Proteomes" id="UP001597362">
    <property type="component" value="Unassembled WGS sequence"/>
</dbReference>
<evidence type="ECO:0000259" key="1">
    <source>
        <dbReference type="SMART" id="SM00914"/>
    </source>
</evidence>
<dbReference type="InterPro" id="IPR027393">
    <property type="entry name" value="Virus_scaffolding_prot_C"/>
</dbReference>
<evidence type="ECO:0000313" key="3">
    <source>
        <dbReference type="Proteomes" id="UP001597362"/>
    </source>
</evidence>
<dbReference type="EMBL" id="JBHUHO010000029">
    <property type="protein sequence ID" value="MFD2115943.1"/>
    <property type="molecule type" value="Genomic_DNA"/>
</dbReference>
<protein>
    <submittedName>
        <fullName evidence="2">IDEAL domain-containing protein</fullName>
    </submittedName>
</protein>
<dbReference type="Pfam" id="PF08858">
    <property type="entry name" value="IDEAL"/>
    <property type="match status" value="1"/>
</dbReference>
<organism evidence="2 3">
    <name type="scientific">Paenibacillus yanchengensis</name>
    <dbReference type="NCBI Taxonomy" id="2035833"/>
    <lineage>
        <taxon>Bacteria</taxon>
        <taxon>Bacillati</taxon>
        <taxon>Bacillota</taxon>
        <taxon>Bacilli</taxon>
        <taxon>Bacillales</taxon>
        <taxon>Paenibacillaceae</taxon>
        <taxon>Paenibacillus</taxon>
    </lineage>
</organism>
<comment type="caution">
    <text evidence="2">The sequence shown here is derived from an EMBL/GenBank/DDBJ whole genome shotgun (WGS) entry which is preliminary data.</text>
</comment>
<dbReference type="InterPro" id="IPR014957">
    <property type="entry name" value="IDEAL_dom"/>
</dbReference>
<reference evidence="3" key="1">
    <citation type="journal article" date="2019" name="Int. J. Syst. Evol. Microbiol.">
        <title>The Global Catalogue of Microorganisms (GCM) 10K type strain sequencing project: providing services to taxonomists for standard genome sequencing and annotation.</title>
        <authorList>
            <consortium name="The Broad Institute Genomics Platform"/>
            <consortium name="The Broad Institute Genome Sequencing Center for Infectious Disease"/>
            <person name="Wu L."/>
            <person name="Ma J."/>
        </authorList>
    </citation>
    <scope>NUCLEOTIDE SEQUENCE [LARGE SCALE GENOMIC DNA]</scope>
    <source>
        <strain evidence="3">GH52</strain>
    </source>
</reference>